<keyword evidence="1" id="KW-0175">Coiled coil</keyword>
<keyword evidence="2" id="KW-1185">Reference proteome</keyword>
<sequence>MKNSKSKILKNYFPKVHGTIKIHHYSPTLNSNESYSNSFRKECSKLCHHLSPKKIPVIDRSKTSVLKMQIENKKVSLDECKKHFLKLTEENAMLKCIILQLEDNMFVNGSSTLQEFEKISSVLSLNSKKYPYLLFNEQHQFELLNKKLDAVLDKFNNNIKKLQDKIDEERLVCKSLKQFKHIEFDENKQKIENLNNQIQVIQNGSQKEYKSFQDSHEKSHSLIMSQRKLNIDRVKTGFCQLVSSSMLPDEMRMARENVLIKKELVIHKNETDLLLSDIAVLEQQIHDLR</sequence>
<organism evidence="2 3">
    <name type="scientific">Hydra vulgaris</name>
    <name type="common">Hydra</name>
    <name type="synonym">Hydra attenuata</name>
    <dbReference type="NCBI Taxonomy" id="6087"/>
    <lineage>
        <taxon>Eukaryota</taxon>
        <taxon>Metazoa</taxon>
        <taxon>Cnidaria</taxon>
        <taxon>Hydrozoa</taxon>
        <taxon>Hydroidolina</taxon>
        <taxon>Anthoathecata</taxon>
        <taxon>Aplanulata</taxon>
        <taxon>Hydridae</taxon>
        <taxon>Hydra</taxon>
    </lineage>
</organism>
<reference evidence="3" key="1">
    <citation type="submission" date="2025-08" db="UniProtKB">
        <authorList>
            <consortium name="RefSeq"/>
        </authorList>
    </citation>
    <scope>IDENTIFICATION</scope>
</reference>
<evidence type="ECO:0000313" key="2">
    <source>
        <dbReference type="Proteomes" id="UP001652625"/>
    </source>
</evidence>
<name>A0ABM4DMZ1_HYDVU</name>
<dbReference type="RefSeq" id="XP_065675946.1">
    <property type="nucleotide sequence ID" value="XM_065819874.1"/>
</dbReference>
<feature type="coiled-coil region" evidence="1">
    <location>
        <begin position="145"/>
        <end position="204"/>
    </location>
</feature>
<gene>
    <name evidence="3" type="primary">LOC105847758</name>
</gene>
<evidence type="ECO:0000256" key="1">
    <source>
        <dbReference type="SAM" id="Coils"/>
    </source>
</evidence>
<proteinExistence type="predicted"/>
<dbReference type="InterPro" id="IPR029236">
    <property type="entry name" value="DUF4618"/>
</dbReference>
<protein>
    <submittedName>
        <fullName evidence="3">Uncharacterized protein LOC105847758 isoform X3</fullName>
    </submittedName>
</protein>
<dbReference type="Pfam" id="PF15397">
    <property type="entry name" value="DUF4618"/>
    <property type="match status" value="1"/>
</dbReference>
<dbReference type="GeneID" id="105847758"/>
<evidence type="ECO:0000313" key="3">
    <source>
        <dbReference type="RefSeq" id="XP_065675946.1"/>
    </source>
</evidence>
<accession>A0ABM4DMZ1</accession>
<dbReference type="Proteomes" id="UP001652625">
    <property type="component" value="Chromosome 15"/>
</dbReference>